<dbReference type="RefSeq" id="WP_038546240.1">
    <property type="nucleotide sequence ID" value="NZ_CP006842.1"/>
</dbReference>
<keyword evidence="1" id="KW-0456">Lyase</keyword>
<dbReference type="OrthoDB" id="3253436at2"/>
<dbReference type="Proteomes" id="UP000023703">
    <property type="component" value="Chromosome"/>
</dbReference>
<dbReference type="HOGENOM" id="CLU_120482_0_0_11"/>
<gene>
    <name evidence="1" type="ORF">CGLY_03470</name>
</gene>
<evidence type="ECO:0000313" key="2">
    <source>
        <dbReference type="Proteomes" id="UP000023703"/>
    </source>
</evidence>
<name>X5DR47_9CORY</name>
<reference evidence="1 2" key="1">
    <citation type="journal article" date="2015" name="Int. J. Syst. Evol. Microbiol.">
        <title>Revisiting Corynebacterium glyciniphilum (ex Kubota et al., 1972) sp. nov., nom. rev., isolated from putrefied banana.</title>
        <authorList>
            <person name="Al-Dilaimi A."/>
            <person name="Bednarz H."/>
            <person name="Lomker A."/>
            <person name="Niehaus K."/>
            <person name="Kalinowski J."/>
            <person name="Ruckert C."/>
        </authorList>
    </citation>
    <scope>NUCLEOTIDE SEQUENCE [LARGE SCALE GENOMIC DNA]</scope>
    <source>
        <strain evidence="1">AJ 3170</strain>
    </source>
</reference>
<evidence type="ECO:0000313" key="1">
    <source>
        <dbReference type="EMBL" id="AHW63142.1"/>
    </source>
</evidence>
<organism evidence="1 2">
    <name type="scientific">Corynebacterium glyciniphilum AJ 3170</name>
    <dbReference type="NCBI Taxonomy" id="1404245"/>
    <lineage>
        <taxon>Bacteria</taxon>
        <taxon>Bacillati</taxon>
        <taxon>Actinomycetota</taxon>
        <taxon>Actinomycetes</taxon>
        <taxon>Mycobacteriales</taxon>
        <taxon>Corynebacteriaceae</taxon>
        <taxon>Corynebacterium</taxon>
    </lineage>
</organism>
<dbReference type="KEGG" id="cgy:CGLY_03470"/>
<dbReference type="InterPro" id="IPR004260">
    <property type="entry name" value="Pyr-dimer_DNA_glycosylase"/>
</dbReference>
<protein>
    <submittedName>
        <fullName evidence="1">Putative pyrimidine dimer DNA glycosylase/DNA-(Apurinic or apyrimidinic site) lyase</fullName>
    </submittedName>
</protein>
<sequence>MRLWSLHPSILDRAALVACWREALLAQKVLEGGTRGYKAHPQLIRFRAHPEPTLAVGAFLTGLRAEATARGYSFDGSRIHVPAIPQETVSIPVTDGQLTYELGHLQRKVAARAEEWLPHLPTDGVVPSHPLFAAEAGPVESWEVVSDS</sequence>
<dbReference type="EMBL" id="CP006842">
    <property type="protein sequence ID" value="AHW63142.1"/>
    <property type="molecule type" value="Genomic_DNA"/>
</dbReference>
<dbReference type="GO" id="GO:0016829">
    <property type="term" value="F:lyase activity"/>
    <property type="evidence" value="ECO:0007669"/>
    <property type="project" value="UniProtKB-KW"/>
</dbReference>
<accession>X5DR47</accession>
<dbReference type="eggNOG" id="ENOG503195F">
    <property type="taxonomic scope" value="Bacteria"/>
</dbReference>
<keyword evidence="2" id="KW-1185">Reference proteome</keyword>
<dbReference type="Pfam" id="PF03013">
    <property type="entry name" value="Pyr_excise"/>
    <property type="match status" value="1"/>
</dbReference>
<dbReference type="AlphaFoldDB" id="X5DR47"/>
<proteinExistence type="predicted"/>
<dbReference type="STRING" id="1404245.CGLY_03470"/>